<organism evidence="1 2">
    <name type="scientific">Acorus gramineus</name>
    <name type="common">Dwarf sweet flag</name>
    <dbReference type="NCBI Taxonomy" id="55184"/>
    <lineage>
        <taxon>Eukaryota</taxon>
        <taxon>Viridiplantae</taxon>
        <taxon>Streptophyta</taxon>
        <taxon>Embryophyta</taxon>
        <taxon>Tracheophyta</taxon>
        <taxon>Spermatophyta</taxon>
        <taxon>Magnoliopsida</taxon>
        <taxon>Liliopsida</taxon>
        <taxon>Acoraceae</taxon>
        <taxon>Acorus</taxon>
    </lineage>
</organism>
<accession>A0AAV9AA17</accession>
<protein>
    <submittedName>
        <fullName evidence="1">Uncharacterized protein</fullName>
    </submittedName>
</protein>
<sequence length="58" mass="6219">MLIVTSFTELLELEEEGNIAEGFHPVTKVDCLGNGNGAFSFPNMETTEDIVGRSSALS</sequence>
<name>A0AAV9AA17_ACOGR</name>
<evidence type="ECO:0000313" key="1">
    <source>
        <dbReference type="EMBL" id="KAK1260930.1"/>
    </source>
</evidence>
<evidence type="ECO:0000313" key="2">
    <source>
        <dbReference type="Proteomes" id="UP001179952"/>
    </source>
</evidence>
<reference evidence="1" key="2">
    <citation type="submission" date="2023-06" db="EMBL/GenBank/DDBJ databases">
        <authorList>
            <person name="Ma L."/>
            <person name="Liu K.-W."/>
            <person name="Li Z."/>
            <person name="Hsiao Y.-Y."/>
            <person name="Qi Y."/>
            <person name="Fu T."/>
            <person name="Tang G."/>
            <person name="Zhang D."/>
            <person name="Sun W.-H."/>
            <person name="Liu D.-K."/>
            <person name="Li Y."/>
            <person name="Chen G.-Z."/>
            <person name="Liu X.-D."/>
            <person name="Liao X.-Y."/>
            <person name="Jiang Y.-T."/>
            <person name="Yu X."/>
            <person name="Hao Y."/>
            <person name="Huang J."/>
            <person name="Zhao X.-W."/>
            <person name="Ke S."/>
            <person name="Chen Y.-Y."/>
            <person name="Wu W.-L."/>
            <person name="Hsu J.-L."/>
            <person name="Lin Y.-F."/>
            <person name="Huang M.-D."/>
            <person name="Li C.-Y."/>
            <person name="Huang L."/>
            <person name="Wang Z.-W."/>
            <person name="Zhao X."/>
            <person name="Zhong W.-Y."/>
            <person name="Peng D.-H."/>
            <person name="Ahmad S."/>
            <person name="Lan S."/>
            <person name="Zhang J.-S."/>
            <person name="Tsai W.-C."/>
            <person name="Van De Peer Y."/>
            <person name="Liu Z.-J."/>
        </authorList>
    </citation>
    <scope>NUCLEOTIDE SEQUENCE</scope>
    <source>
        <strain evidence="1">SCP</strain>
        <tissue evidence="1">Leaves</tissue>
    </source>
</reference>
<reference evidence="1" key="1">
    <citation type="journal article" date="2023" name="Nat. Commun.">
        <title>Diploid and tetraploid genomes of Acorus and the evolution of monocots.</title>
        <authorList>
            <person name="Ma L."/>
            <person name="Liu K.W."/>
            <person name="Li Z."/>
            <person name="Hsiao Y.Y."/>
            <person name="Qi Y."/>
            <person name="Fu T."/>
            <person name="Tang G.D."/>
            <person name="Zhang D."/>
            <person name="Sun W.H."/>
            <person name="Liu D.K."/>
            <person name="Li Y."/>
            <person name="Chen G.Z."/>
            <person name="Liu X.D."/>
            <person name="Liao X.Y."/>
            <person name="Jiang Y.T."/>
            <person name="Yu X."/>
            <person name="Hao Y."/>
            <person name="Huang J."/>
            <person name="Zhao X.W."/>
            <person name="Ke S."/>
            <person name="Chen Y.Y."/>
            <person name="Wu W.L."/>
            <person name="Hsu J.L."/>
            <person name="Lin Y.F."/>
            <person name="Huang M.D."/>
            <person name="Li C.Y."/>
            <person name="Huang L."/>
            <person name="Wang Z.W."/>
            <person name="Zhao X."/>
            <person name="Zhong W.Y."/>
            <person name="Peng D.H."/>
            <person name="Ahmad S."/>
            <person name="Lan S."/>
            <person name="Zhang J.S."/>
            <person name="Tsai W.C."/>
            <person name="Van de Peer Y."/>
            <person name="Liu Z.J."/>
        </authorList>
    </citation>
    <scope>NUCLEOTIDE SEQUENCE</scope>
    <source>
        <strain evidence="1">SCP</strain>
    </source>
</reference>
<gene>
    <name evidence="1" type="ORF">QJS04_geneDACA019119</name>
</gene>
<comment type="caution">
    <text evidence="1">The sequence shown here is derived from an EMBL/GenBank/DDBJ whole genome shotgun (WGS) entry which is preliminary data.</text>
</comment>
<dbReference type="AlphaFoldDB" id="A0AAV9AA17"/>
<dbReference type="Proteomes" id="UP001179952">
    <property type="component" value="Unassembled WGS sequence"/>
</dbReference>
<dbReference type="EMBL" id="JAUJYN010000011">
    <property type="protein sequence ID" value="KAK1260930.1"/>
    <property type="molecule type" value="Genomic_DNA"/>
</dbReference>
<keyword evidence="2" id="KW-1185">Reference proteome</keyword>
<proteinExistence type="predicted"/>